<keyword evidence="3" id="KW-1185">Reference proteome</keyword>
<evidence type="ECO:0000259" key="1">
    <source>
        <dbReference type="Pfam" id="PF13274"/>
    </source>
</evidence>
<evidence type="ECO:0000313" key="3">
    <source>
        <dbReference type="Proteomes" id="UP000198948"/>
    </source>
</evidence>
<dbReference type="Proteomes" id="UP000198948">
    <property type="component" value="Unassembled WGS sequence"/>
</dbReference>
<gene>
    <name evidence="2" type="ORF">SAMN04488559_11369</name>
</gene>
<name>A0A1H9TIR5_9LACT</name>
<dbReference type="RefSeq" id="WP_092653001.1">
    <property type="nucleotide sequence ID" value="NZ_FOHA01000013.1"/>
</dbReference>
<reference evidence="2 3" key="1">
    <citation type="submission" date="2016-10" db="EMBL/GenBank/DDBJ databases">
        <authorList>
            <person name="de Groot N.N."/>
        </authorList>
    </citation>
    <scope>NUCLEOTIDE SEQUENCE [LARGE SCALE GENOMIC DNA]</scope>
    <source>
        <strain evidence="2 3">DSM 13760</strain>
    </source>
</reference>
<dbReference type="AlphaFoldDB" id="A0A1H9TIR5"/>
<proteinExistence type="predicted"/>
<dbReference type="OrthoDB" id="9799173at2"/>
<organism evidence="2 3">
    <name type="scientific">Isobaculum melis</name>
    <dbReference type="NCBI Taxonomy" id="142588"/>
    <lineage>
        <taxon>Bacteria</taxon>
        <taxon>Bacillati</taxon>
        <taxon>Bacillota</taxon>
        <taxon>Bacilli</taxon>
        <taxon>Lactobacillales</taxon>
        <taxon>Carnobacteriaceae</taxon>
        <taxon>Isobaculum</taxon>
    </lineage>
</organism>
<dbReference type="Pfam" id="PF13274">
    <property type="entry name" value="SocA_Panacea"/>
    <property type="match status" value="1"/>
</dbReference>
<sequence length="156" mass="18402">MKKTYSVFDVANWFLSKEEMTPKKLQKLVYYAYSWFLTLNNDSLDNLENKLFSDEEIQAWVHGPVCPSLYKKYVEYGYNEIPKVDKHTIEVFEKEVDSTLEEVWLVYGNFDGNELESITHQEKPWKKARNGFGPLDNCTEIISDKDIYSCYIQRVG</sequence>
<dbReference type="InterPro" id="IPR025272">
    <property type="entry name" value="SocA_Panacea"/>
</dbReference>
<dbReference type="EMBL" id="FOHA01000013">
    <property type="protein sequence ID" value="SER96513.1"/>
    <property type="molecule type" value="Genomic_DNA"/>
</dbReference>
<protein>
    <submittedName>
        <fullName evidence="2">Uncharacterized phage-associated protein</fullName>
    </submittedName>
</protein>
<feature type="domain" description="Antitoxin SocA-like Panacea" evidence="1">
    <location>
        <begin position="25"/>
        <end position="126"/>
    </location>
</feature>
<accession>A0A1H9TIR5</accession>
<evidence type="ECO:0000313" key="2">
    <source>
        <dbReference type="EMBL" id="SER96513.1"/>
    </source>
</evidence>